<feature type="transmembrane region" description="Helical" evidence="2">
    <location>
        <begin position="151"/>
        <end position="180"/>
    </location>
</feature>
<dbReference type="AlphaFoldDB" id="A0A4P6JXW8"/>
<accession>A0A4P6JXW8</accession>
<protein>
    <submittedName>
        <fullName evidence="3">Uncharacterized protein</fullName>
    </submittedName>
</protein>
<keyword evidence="2" id="KW-0812">Transmembrane</keyword>
<reference evidence="3 4" key="1">
    <citation type="submission" date="2019-01" db="EMBL/GenBank/DDBJ databases">
        <title>Ktedonosporobacter rubrisoli SCAWS-G2.</title>
        <authorList>
            <person name="Huang Y."/>
            <person name="Yan B."/>
        </authorList>
    </citation>
    <scope>NUCLEOTIDE SEQUENCE [LARGE SCALE GENOMIC DNA]</scope>
    <source>
        <strain evidence="3 4">SCAWS-G2</strain>
    </source>
</reference>
<evidence type="ECO:0000256" key="1">
    <source>
        <dbReference type="SAM" id="MobiDB-lite"/>
    </source>
</evidence>
<name>A0A4P6JXW8_KTERU</name>
<dbReference type="EMBL" id="CP035758">
    <property type="protein sequence ID" value="QBD80325.1"/>
    <property type="molecule type" value="Genomic_DNA"/>
</dbReference>
<organism evidence="3 4">
    <name type="scientific">Ktedonosporobacter rubrisoli</name>
    <dbReference type="NCBI Taxonomy" id="2509675"/>
    <lineage>
        <taxon>Bacteria</taxon>
        <taxon>Bacillati</taxon>
        <taxon>Chloroflexota</taxon>
        <taxon>Ktedonobacteria</taxon>
        <taxon>Ktedonobacterales</taxon>
        <taxon>Ktedonosporobacteraceae</taxon>
        <taxon>Ktedonosporobacter</taxon>
    </lineage>
</organism>
<keyword evidence="2" id="KW-0472">Membrane</keyword>
<dbReference type="OrthoDB" id="9853403at2"/>
<evidence type="ECO:0000313" key="4">
    <source>
        <dbReference type="Proteomes" id="UP000290365"/>
    </source>
</evidence>
<feature type="region of interest" description="Disordered" evidence="1">
    <location>
        <begin position="28"/>
        <end position="47"/>
    </location>
</feature>
<sequence>MSQQEFVPEPQNQDEQILENGQKNEYKSYYWSTTPHSGNIPKDEHPSTFEASLPAYSYPAQDTRQGLRREAEYAEGQAREYRTETRSYQGQRRFQAQVPSWARPQRHAGKPIMRILGIVLLAIVLIKAIPIMLALAAALIGALAFVLLLPIIILLAILIPFAIIAIVILSALGISLGGLLRPRRHSWSQRWR</sequence>
<keyword evidence="2" id="KW-1133">Transmembrane helix</keyword>
<feature type="transmembrane region" description="Helical" evidence="2">
    <location>
        <begin position="115"/>
        <end position="145"/>
    </location>
</feature>
<keyword evidence="4" id="KW-1185">Reference proteome</keyword>
<dbReference type="KEGG" id="kbs:EPA93_31885"/>
<dbReference type="RefSeq" id="WP_129891389.1">
    <property type="nucleotide sequence ID" value="NZ_CP035758.1"/>
</dbReference>
<evidence type="ECO:0000313" key="3">
    <source>
        <dbReference type="EMBL" id="QBD80325.1"/>
    </source>
</evidence>
<gene>
    <name evidence="3" type="ORF">EPA93_31885</name>
</gene>
<feature type="region of interest" description="Disordered" evidence="1">
    <location>
        <begin position="1"/>
        <end position="23"/>
    </location>
</feature>
<proteinExistence type="predicted"/>
<evidence type="ECO:0000256" key="2">
    <source>
        <dbReference type="SAM" id="Phobius"/>
    </source>
</evidence>
<dbReference type="Proteomes" id="UP000290365">
    <property type="component" value="Chromosome"/>
</dbReference>